<proteinExistence type="predicted"/>
<dbReference type="GO" id="GO:0043565">
    <property type="term" value="F:sequence-specific DNA binding"/>
    <property type="evidence" value="ECO:0007669"/>
    <property type="project" value="InterPro"/>
</dbReference>
<protein>
    <submittedName>
        <fullName evidence="2">Transcriptional regulator</fullName>
    </submittedName>
</protein>
<gene>
    <name evidence="2" type="ORF">EB1_22850</name>
</gene>
<comment type="caution">
    <text evidence="2">The sequence shown here is derived from an EMBL/GenBank/DDBJ whole genome shotgun (WGS) entry which is preliminary data.</text>
</comment>
<dbReference type="Pfam" id="PF12833">
    <property type="entry name" value="HTH_18"/>
    <property type="match status" value="1"/>
</dbReference>
<evidence type="ECO:0000259" key="1">
    <source>
        <dbReference type="PROSITE" id="PS01124"/>
    </source>
</evidence>
<dbReference type="Gene3D" id="1.10.10.60">
    <property type="entry name" value="Homeodomain-like"/>
    <property type="match status" value="1"/>
</dbReference>
<dbReference type="OrthoDB" id="511992at2"/>
<dbReference type="PROSITE" id="PS01124">
    <property type="entry name" value="HTH_ARAC_FAMILY_2"/>
    <property type="match status" value="1"/>
</dbReference>
<dbReference type="AlphaFoldDB" id="A0A511NI61"/>
<dbReference type="Pfam" id="PF20240">
    <property type="entry name" value="DUF6597"/>
    <property type="match status" value="1"/>
</dbReference>
<keyword evidence="3" id="KW-1185">Reference proteome</keyword>
<evidence type="ECO:0000313" key="3">
    <source>
        <dbReference type="Proteomes" id="UP000321245"/>
    </source>
</evidence>
<name>A0A511NI61_9FLAO</name>
<evidence type="ECO:0000313" key="2">
    <source>
        <dbReference type="EMBL" id="GEM52495.1"/>
    </source>
</evidence>
<accession>A0A511NI61</accession>
<dbReference type="InterPro" id="IPR046532">
    <property type="entry name" value="DUF6597"/>
</dbReference>
<organism evidence="2 3">
    <name type="scientific">Empedobacter brevis NBRC 14943 = ATCC 43319</name>
    <dbReference type="NCBI Taxonomy" id="1218108"/>
    <lineage>
        <taxon>Bacteria</taxon>
        <taxon>Pseudomonadati</taxon>
        <taxon>Bacteroidota</taxon>
        <taxon>Flavobacteriia</taxon>
        <taxon>Flavobacteriales</taxon>
        <taxon>Weeksellaceae</taxon>
        <taxon>Empedobacter</taxon>
    </lineage>
</organism>
<reference evidence="2 3" key="1">
    <citation type="submission" date="2019-07" db="EMBL/GenBank/DDBJ databases">
        <title>Whole genome shotgun sequence of Empedobacter brevis NBRC 14943.</title>
        <authorList>
            <person name="Hosoyama A."/>
            <person name="Uohara A."/>
            <person name="Ohji S."/>
            <person name="Ichikawa N."/>
        </authorList>
    </citation>
    <scope>NUCLEOTIDE SEQUENCE [LARGE SCALE GENOMIC DNA]</scope>
    <source>
        <strain evidence="2 3">NBRC 14943</strain>
    </source>
</reference>
<feature type="domain" description="HTH araC/xylS-type" evidence="1">
    <location>
        <begin position="173"/>
        <end position="273"/>
    </location>
</feature>
<sequence length="273" mass="32227">MKEKSFQNIREYFAPSQPSIRGGDKLVNYTEFLPHQLLQPYIYCYWELKTIDKLTEPFFYRVVADGCIDIYFDLNLLSESYIMGFCKKYTEFPLENSFHYVGIRFLPAMFSNLFQVNAAGLSHRYQLLENIVPTLSSFIETSFRYGDTMVKRGKILDEFFIEIVSNIDNNFDQRLYKNLAFILKSNGVLVVEEAVDFGISQRQLGRLFEYYIGTNIKTFCKVVQFQNILRAKPSTQSLRKNKLFYDFGYYDQSHFIKDFKNFCGITPSKFFNR</sequence>
<dbReference type="Proteomes" id="UP000321245">
    <property type="component" value="Unassembled WGS sequence"/>
</dbReference>
<dbReference type="RefSeq" id="WP_019976752.1">
    <property type="nucleotide sequence ID" value="NZ_BJXC01000016.1"/>
</dbReference>
<dbReference type="EMBL" id="BJXC01000016">
    <property type="protein sequence ID" value="GEM52495.1"/>
    <property type="molecule type" value="Genomic_DNA"/>
</dbReference>
<dbReference type="InterPro" id="IPR018060">
    <property type="entry name" value="HTH_AraC"/>
</dbReference>
<dbReference type="GO" id="GO:0003700">
    <property type="term" value="F:DNA-binding transcription factor activity"/>
    <property type="evidence" value="ECO:0007669"/>
    <property type="project" value="InterPro"/>
</dbReference>
<dbReference type="STRING" id="1218108.GCA_000382425_03282"/>
<dbReference type="GeneID" id="84651319"/>